<keyword evidence="4" id="KW-0808">Transferase</keyword>
<keyword evidence="6" id="KW-0479">Metal-binding</keyword>
<dbReference type="AlphaFoldDB" id="A0A9D2AKZ4"/>
<dbReference type="GO" id="GO:0046872">
    <property type="term" value="F:metal ion binding"/>
    <property type="evidence" value="ECO:0007669"/>
    <property type="project" value="UniProtKB-KW"/>
</dbReference>
<dbReference type="PANTHER" id="PTHR46025">
    <property type="entry name" value="XYLOSYLTRANSFERASE OXT"/>
    <property type="match status" value="1"/>
</dbReference>
<keyword evidence="3" id="KW-0328">Glycosyltransferase</keyword>
<evidence type="ECO:0000256" key="12">
    <source>
        <dbReference type="ARBA" id="ARBA00023157"/>
    </source>
</evidence>
<evidence type="ECO:0000256" key="2">
    <source>
        <dbReference type="ARBA" id="ARBA00004648"/>
    </source>
</evidence>
<evidence type="ECO:0000256" key="10">
    <source>
        <dbReference type="ARBA" id="ARBA00023034"/>
    </source>
</evidence>
<dbReference type="PANTHER" id="PTHR46025:SF3">
    <property type="entry name" value="XYLOSYLTRANSFERASE OXT"/>
    <property type="match status" value="1"/>
</dbReference>
<evidence type="ECO:0000256" key="11">
    <source>
        <dbReference type="ARBA" id="ARBA00023136"/>
    </source>
</evidence>
<evidence type="ECO:0000256" key="6">
    <source>
        <dbReference type="ARBA" id="ARBA00022723"/>
    </source>
</evidence>
<keyword evidence="9" id="KW-1133">Transmembrane helix</keyword>
<dbReference type="InterPro" id="IPR003406">
    <property type="entry name" value="Glyco_trans_14"/>
</dbReference>
<keyword evidence="12" id="KW-1015">Disulfide bond</keyword>
<keyword evidence="11" id="KW-0472">Membrane</keyword>
<organism evidence="15 16">
    <name type="scientific">Candidatus Limosilactobacillus merdigallinarum</name>
    <dbReference type="NCBI Taxonomy" id="2838652"/>
    <lineage>
        <taxon>Bacteria</taxon>
        <taxon>Bacillati</taxon>
        <taxon>Bacillota</taxon>
        <taxon>Bacilli</taxon>
        <taxon>Lactobacillales</taxon>
        <taxon>Lactobacillaceae</taxon>
        <taxon>Limosilactobacillus</taxon>
    </lineage>
</organism>
<evidence type="ECO:0000256" key="3">
    <source>
        <dbReference type="ARBA" id="ARBA00022676"/>
    </source>
</evidence>
<protein>
    <recommendedName>
        <fullName evidence="14">Peptide O-xylosyltransferase</fullName>
    </recommendedName>
</protein>
<dbReference type="Proteomes" id="UP000824231">
    <property type="component" value="Unassembled WGS sequence"/>
</dbReference>
<comment type="subcellular location">
    <subcellularLocation>
        <location evidence="2">Endoplasmic reticulum membrane</location>
        <topology evidence="2">Single-pass type II membrane protein</topology>
    </subcellularLocation>
    <subcellularLocation>
        <location evidence="1">Golgi apparatus membrane</location>
        <topology evidence="1">Single-pass type II membrane protein</topology>
    </subcellularLocation>
</comment>
<evidence type="ECO:0000256" key="4">
    <source>
        <dbReference type="ARBA" id="ARBA00022679"/>
    </source>
</evidence>
<dbReference type="InterPro" id="IPR043538">
    <property type="entry name" value="XYLT"/>
</dbReference>
<evidence type="ECO:0000313" key="16">
    <source>
        <dbReference type="Proteomes" id="UP000824231"/>
    </source>
</evidence>
<keyword evidence="8" id="KW-0735">Signal-anchor</keyword>
<dbReference type="EMBL" id="DXFH01000029">
    <property type="protein sequence ID" value="HIX36169.1"/>
    <property type="molecule type" value="Genomic_DNA"/>
</dbReference>
<dbReference type="GO" id="GO:0015012">
    <property type="term" value="P:heparan sulfate proteoglycan biosynthetic process"/>
    <property type="evidence" value="ECO:0007669"/>
    <property type="project" value="TreeGrafter"/>
</dbReference>
<evidence type="ECO:0000256" key="8">
    <source>
        <dbReference type="ARBA" id="ARBA00022968"/>
    </source>
</evidence>
<dbReference type="GO" id="GO:0030158">
    <property type="term" value="F:protein xylosyltransferase activity"/>
    <property type="evidence" value="ECO:0007669"/>
    <property type="project" value="InterPro"/>
</dbReference>
<proteinExistence type="predicted"/>
<gene>
    <name evidence="15" type="ORF">H9856_07305</name>
</gene>
<evidence type="ECO:0000256" key="9">
    <source>
        <dbReference type="ARBA" id="ARBA00022989"/>
    </source>
</evidence>
<evidence type="ECO:0000313" key="15">
    <source>
        <dbReference type="EMBL" id="HIX36169.1"/>
    </source>
</evidence>
<evidence type="ECO:0000256" key="7">
    <source>
        <dbReference type="ARBA" id="ARBA00022824"/>
    </source>
</evidence>
<evidence type="ECO:0000256" key="13">
    <source>
        <dbReference type="ARBA" id="ARBA00023180"/>
    </source>
</evidence>
<dbReference type="GO" id="GO:0016020">
    <property type="term" value="C:membrane"/>
    <property type="evidence" value="ECO:0007669"/>
    <property type="project" value="InterPro"/>
</dbReference>
<comment type="caution">
    <text evidence="15">The sequence shown here is derived from an EMBL/GenBank/DDBJ whole genome shotgun (WGS) entry which is preliminary data.</text>
</comment>
<name>A0A9D2AKZ4_9LACO</name>
<evidence type="ECO:0000256" key="5">
    <source>
        <dbReference type="ARBA" id="ARBA00022692"/>
    </source>
</evidence>
<reference evidence="15" key="2">
    <citation type="submission" date="2021-04" db="EMBL/GenBank/DDBJ databases">
        <authorList>
            <person name="Gilroy R."/>
        </authorList>
    </citation>
    <scope>NUCLEOTIDE SEQUENCE</scope>
    <source>
        <strain evidence="15">ChiSxjej3B15-572</strain>
    </source>
</reference>
<keyword evidence="10" id="KW-0333">Golgi apparatus</keyword>
<keyword evidence="5" id="KW-0812">Transmembrane</keyword>
<keyword evidence="7" id="KW-0256">Endoplasmic reticulum</keyword>
<sequence length="289" mass="34634">MQAVLIIAHRDPRQVLDLAQIMHQRFEVYIHFDKKMNIPGEIKRELEADGIHYYQQIDVRWGGWSIGQVAVNLMKEALKNPEITYVHVISGQDWPLQPVDNIYDFFEHSDKAFMKFFKAKGTKKSGEPIIWWQQYYFHYDDMNRRSLYGKLYHRVSLALQTLFRVNKFKKLGINLEIYSGSNWCDLPREIADYALTYLDSHPELLKMLKTGCFSDEFWMQTIIGNSKYRKQICTDFHRYIVWEHRHDSYPAILDESDYDKIKAENYFWGRKFVEPYSDMLMKKLNGERL</sequence>
<keyword evidence="13" id="KW-0325">Glycoprotein</keyword>
<evidence type="ECO:0000256" key="14">
    <source>
        <dbReference type="ARBA" id="ARBA00042865"/>
    </source>
</evidence>
<evidence type="ECO:0000256" key="1">
    <source>
        <dbReference type="ARBA" id="ARBA00004323"/>
    </source>
</evidence>
<reference evidence="15" key="1">
    <citation type="journal article" date="2021" name="PeerJ">
        <title>Extensive microbial diversity within the chicken gut microbiome revealed by metagenomics and culture.</title>
        <authorList>
            <person name="Gilroy R."/>
            <person name="Ravi A."/>
            <person name="Getino M."/>
            <person name="Pursley I."/>
            <person name="Horton D.L."/>
            <person name="Alikhan N.F."/>
            <person name="Baker D."/>
            <person name="Gharbi K."/>
            <person name="Hall N."/>
            <person name="Watson M."/>
            <person name="Adriaenssens E.M."/>
            <person name="Foster-Nyarko E."/>
            <person name="Jarju S."/>
            <person name="Secka A."/>
            <person name="Antonio M."/>
            <person name="Oren A."/>
            <person name="Chaudhuri R.R."/>
            <person name="La Ragione R."/>
            <person name="Hildebrand F."/>
            <person name="Pallen M.J."/>
        </authorList>
    </citation>
    <scope>NUCLEOTIDE SEQUENCE</scope>
    <source>
        <strain evidence="15">ChiSxjej3B15-572</strain>
    </source>
</reference>
<accession>A0A9D2AKZ4</accession>
<dbReference type="GO" id="GO:0050650">
    <property type="term" value="P:chondroitin sulfate proteoglycan biosynthetic process"/>
    <property type="evidence" value="ECO:0007669"/>
    <property type="project" value="TreeGrafter"/>
</dbReference>
<dbReference type="Pfam" id="PF02485">
    <property type="entry name" value="Branch"/>
    <property type="match status" value="1"/>
</dbReference>